<accession>A0ABN9CX14</accession>
<comment type="caution">
    <text evidence="10">The sequence shown here is derived from an EMBL/GenBank/DDBJ whole genome shotgun (WGS) entry which is preliminary data.</text>
</comment>
<gene>
    <name evidence="10" type="ORF">SPARVUS_LOCUS5969123</name>
</gene>
<keyword evidence="4" id="KW-0732">Signal</keyword>
<keyword evidence="8" id="KW-0472">Membrane</keyword>
<evidence type="ECO:0000256" key="3">
    <source>
        <dbReference type="ARBA" id="ARBA00022525"/>
    </source>
</evidence>
<protein>
    <recommendedName>
        <fullName evidence="9">ILEI/PANDER domain-containing protein</fullName>
    </recommendedName>
</protein>
<evidence type="ECO:0000313" key="11">
    <source>
        <dbReference type="Proteomes" id="UP001162483"/>
    </source>
</evidence>
<organism evidence="10 11">
    <name type="scientific">Staurois parvus</name>
    <dbReference type="NCBI Taxonomy" id="386267"/>
    <lineage>
        <taxon>Eukaryota</taxon>
        <taxon>Metazoa</taxon>
        <taxon>Chordata</taxon>
        <taxon>Craniata</taxon>
        <taxon>Vertebrata</taxon>
        <taxon>Euteleostomi</taxon>
        <taxon>Amphibia</taxon>
        <taxon>Batrachia</taxon>
        <taxon>Anura</taxon>
        <taxon>Neobatrachia</taxon>
        <taxon>Ranoidea</taxon>
        <taxon>Ranidae</taxon>
        <taxon>Staurois</taxon>
    </lineage>
</organism>
<feature type="domain" description="ILEI/PANDER" evidence="9">
    <location>
        <begin position="101"/>
        <end position="190"/>
    </location>
</feature>
<comment type="subcellular location">
    <subcellularLocation>
        <location evidence="1">Secreted</location>
    </subcellularLocation>
</comment>
<evidence type="ECO:0000256" key="5">
    <source>
        <dbReference type="ARBA" id="ARBA00022734"/>
    </source>
</evidence>
<evidence type="ECO:0000259" key="9">
    <source>
        <dbReference type="Pfam" id="PF15711"/>
    </source>
</evidence>
<keyword evidence="11" id="KW-1185">Reference proteome</keyword>
<dbReference type="Proteomes" id="UP001162483">
    <property type="component" value="Unassembled WGS sequence"/>
</dbReference>
<keyword evidence="3" id="KW-0964">Secreted</keyword>
<reference evidence="10" key="1">
    <citation type="submission" date="2023-05" db="EMBL/GenBank/DDBJ databases">
        <authorList>
            <person name="Stuckert A."/>
        </authorList>
    </citation>
    <scope>NUCLEOTIDE SEQUENCE</scope>
</reference>
<keyword evidence="6" id="KW-1015">Disulfide bond</keyword>
<evidence type="ECO:0000256" key="4">
    <source>
        <dbReference type="ARBA" id="ARBA00022729"/>
    </source>
</evidence>
<dbReference type="EMBL" id="CATNWA010013208">
    <property type="protein sequence ID" value="CAI9564729.1"/>
    <property type="molecule type" value="Genomic_DNA"/>
</dbReference>
<sequence length="227" mass="25367">DTVKVFGLLCASVFAWYLGYFFAEILPEDSLQTAIGSMQRLGEKTMIKAPLPVRQKCAVWRKCQPSEFVYSVRSGGAKSYLPVICLEDEILLGGGKKTGDRGFNFVIVNPQTLKVVDTKTFDMYEGDFSGPMVEFMNKVPDKFIVLVASHDDAFSKLNDAAKKAFEDLGSKEIRNLKFRSGFVFVAIKGGTLPEDAEREKIIHSDGSRNRYSGWPAEIQIDGCLRRQ</sequence>
<keyword evidence="5 7" id="KW-0430">Lectin</keyword>
<keyword evidence="8" id="KW-1133">Transmembrane helix</keyword>
<evidence type="ECO:0000256" key="2">
    <source>
        <dbReference type="ARBA" id="ARBA00010905"/>
    </source>
</evidence>
<name>A0ABN9CX14_9NEOB</name>
<evidence type="ECO:0000256" key="1">
    <source>
        <dbReference type="ARBA" id="ARBA00004613"/>
    </source>
</evidence>
<evidence type="ECO:0000256" key="7">
    <source>
        <dbReference type="PROSITE-ProRule" id="PRU01375"/>
    </source>
</evidence>
<dbReference type="InterPro" id="IPR039477">
    <property type="entry name" value="ILEI/PANDER_dom"/>
</dbReference>
<dbReference type="Pfam" id="PF15711">
    <property type="entry name" value="ILEI"/>
    <property type="match status" value="1"/>
</dbReference>
<keyword evidence="8" id="KW-0812">Transmembrane</keyword>
<evidence type="ECO:0000256" key="6">
    <source>
        <dbReference type="ARBA" id="ARBA00023157"/>
    </source>
</evidence>
<comment type="similarity">
    <text evidence="2">Belongs to the FAM3 family.</text>
</comment>
<evidence type="ECO:0000256" key="8">
    <source>
        <dbReference type="SAM" id="Phobius"/>
    </source>
</evidence>
<dbReference type="PANTHER" id="PTHR14592">
    <property type="entry name" value="UNCHARACTERIZED FAM3"/>
    <property type="match status" value="1"/>
</dbReference>
<evidence type="ECO:0000313" key="10">
    <source>
        <dbReference type="EMBL" id="CAI9564729.1"/>
    </source>
</evidence>
<proteinExistence type="inferred from homology"/>
<dbReference type="PROSITE" id="PS52031">
    <property type="entry name" value="GG_LECTIN"/>
    <property type="match status" value="1"/>
</dbReference>
<dbReference type="InterPro" id="IPR039220">
    <property type="entry name" value="FAM3"/>
</dbReference>
<feature type="non-terminal residue" evidence="10">
    <location>
        <position position="1"/>
    </location>
</feature>
<feature type="transmembrane region" description="Helical" evidence="8">
    <location>
        <begin position="6"/>
        <end position="23"/>
    </location>
</feature>